<dbReference type="AlphaFoldDB" id="A0A8H6BJM4"/>
<dbReference type="Pfam" id="PF08144">
    <property type="entry name" value="CPL"/>
    <property type="match status" value="1"/>
</dbReference>
<reference evidence="6 7" key="1">
    <citation type="journal article" date="2020" name="Appl. Microbiol. Biotechnol.">
        <title>Targeted gene deletion in Brettanomyces bruxellensis with an expression-free CRISPR-Cas9 system.</title>
        <authorList>
            <person name="Varela C."/>
            <person name="Bartel C."/>
            <person name="Onetto C."/>
            <person name="Borneman A."/>
        </authorList>
    </citation>
    <scope>NUCLEOTIDE SEQUENCE [LARGE SCALE GENOMIC DNA]</scope>
    <source>
        <strain evidence="6 7">AWRI1613</strain>
    </source>
</reference>
<feature type="domain" description="PUM-HD" evidence="5">
    <location>
        <begin position="100"/>
        <end position="454"/>
    </location>
</feature>
<feature type="compositionally biased region" description="Low complexity" evidence="4">
    <location>
        <begin position="31"/>
        <end position="48"/>
    </location>
</feature>
<dbReference type="InterPro" id="IPR016024">
    <property type="entry name" value="ARM-type_fold"/>
</dbReference>
<feature type="compositionally biased region" description="Basic and acidic residues" evidence="4">
    <location>
        <begin position="60"/>
        <end position="92"/>
    </location>
</feature>
<dbReference type="EMBL" id="JABCYN010000022">
    <property type="protein sequence ID" value="KAF6012980.1"/>
    <property type="molecule type" value="Genomic_DNA"/>
</dbReference>
<organism evidence="6 7">
    <name type="scientific">Dekkera bruxellensis</name>
    <name type="common">Brettanomyces custersii</name>
    <dbReference type="NCBI Taxonomy" id="5007"/>
    <lineage>
        <taxon>Eukaryota</taxon>
        <taxon>Fungi</taxon>
        <taxon>Dikarya</taxon>
        <taxon>Ascomycota</taxon>
        <taxon>Saccharomycotina</taxon>
        <taxon>Pichiomycetes</taxon>
        <taxon>Pichiales</taxon>
        <taxon>Pichiaceae</taxon>
        <taxon>Brettanomyces</taxon>
    </lineage>
</organism>
<accession>A0A8H6BJM4</accession>
<feature type="repeat" description="Pumilio" evidence="3">
    <location>
        <begin position="166"/>
        <end position="201"/>
    </location>
</feature>
<keyword evidence="1" id="KW-0677">Repeat</keyword>
<feature type="region of interest" description="Disordered" evidence="4">
    <location>
        <begin position="1"/>
        <end position="92"/>
    </location>
</feature>
<dbReference type="GO" id="GO:0005730">
    <property type="term" value="C:nucleolus"/>
    <property type="evidence" value="ECO:0007669"/>
    <property type="project" value="TreeGrafter"/>
</dbReference>
<feature type="compositionally biased region" description="Basic and acidic residues" evidence="4">
    <location>
        <begin position="1"/>
        <end position="11"/>
    </location>
</feature>
<dbReference type="Pfam" id="PF00806">
    <property type="entry name" value="PUF"/>
    <property type="match status" value="2"/>
</dbReference>
<dbReference type="PROSITE" id="PS50303">
    <property type="entry name" value="PUM_HD"/>
    <property type="match status" value="1"/>
</dbReference>
<evidence type="ECO:0000313" key="6">
    <source>
        <dbReference type="EMBL" id="KAF6012980.1"/>
    </source>
</evidence>
<dbReference type="InterPro" id="IPR040059">
    <property type="entry name" value="PUM3"/>
</dbReference>
<evidence type="ECO:0000256" key="1">
    <source>
        <dbReference type="ARBA" id="ARBA00022737"/>
    </source>
</evidence>
<dbReference type="InterPro" id="IPR011989">
    <property type="entry name" value="ARM-like"/>
</dbReference>
<gene>
    <name evidence="6" type="ORF">HII12_001694</name>
</gene>
<dbReference type="PROSITE" id="PS50302">
    <property type="entry name" value="PUM"/>
    <property type="match status" value="1"/>
</dbReference>
<dbReference type="InterPro" id="IPR012959">
    <property type="entry name" value="CPL_dom"/>
</dbReference>
<evidence type="ECO:0000256" key="3">
    <source>
        <dbReference type="PROSITE-ProRule" id="PRU00317"/>
    </source>
</evidence>
<dbReference type="PANTHER" id="PTHR13389">
    <property type="entry name" value="PUMILIO HOMOLOG 3"/>
    <property type="match status" value="1"/>
</dbReference>
<sequence>MGHKRTAEQAKRSLKRPRSTKKEEKLSKVTSETSFSSNDDNSSKSDLSSESDDDNNNNINDEKENKENEDASSSKESHENQKKLLQERKKNRKSGIEVEQIKRLWEKLRVRNPPVPSDVRKKLCDETWKLCEGVIGDLVLKHDASRVVQTLVKFSDKERRDKICKELEPYYYKLATSAYGKYLLVKLLHYGSKESRAEIIKSLHGKFRKLLKHKEGAYVLEDMFVLYATSEQQRSILREFWGAQFAFFNEGNENVSIEEACAKSPEQRRIIMRNLAETIKGSVEKGSTGFQVLHAVMKEYVEVFEGEEVRDFIDLVKDQVAEMVHTQQGSYVACSVMAKADPKERKAILKGLKPFFVQMAKNEYGHTVLQTIFMTMDDTRFVKRSFYKEFSENVGELVTDKYARRPFLYLLNGLDKSFFSPKAIKELEIYVKFSKETSKKPQEKRRTEILNYFLPAFYKYFEEHPYELLSENMGSQFVLEVLMNNDDLQDDFSKDRAKALNIIIDCVRGDLTKEEHLIHKKYTERLLKTLVQGGKWNRDTKSVQTIDGLGIGFEYAKNITEELFLYGSNLDSLKMWIANSGSAFVLVGLVDSFKHHKEDKNVTKFLDTLEDLSTFIQEQDENNKGAHLLNKVLS</sequence>
<dbReference type="InterPro" id="IPR033133">
    <property type="entry name" value="PUM-HD"/>
</dbReference>
<dbReference type="Gene3D" id="1.25.10.10">
    <property type="entry name" value="Leucine-rich Repeat Variant"/>
    <property type="match status" value="1"/>
</dbReference>
<dbReference type="GO" id="GO:0003729">
    <property type="term" value="F:mRNA binding"/>
    <property type="evidence" value="ECO:0007669"/>
    <property type="project" value="TreeGrafter"/>
</dbReference>
<dbReference type="Proteomes" id="UP000568158">
    <property type="component" value="Unassembled WGS sequence"/>
</dbReference>
<evidence type="ECO:0000313" key="7">
    <source>
        <dbReference type="Proteomes" id="UP000568158"/>
    </source>
</evidence>
<dbReference type="SMART" id="SM00025">
    <property type="entry name" value="Pumilio"/>
    <property type="match status" value="6"/>
</dbReference>
<evidence type="ECO:0000256" key="2">
    <source>
        <dbReference type="ARBA" id="ARBA00022884"/>
    </source>
</evidence>
<evidence type="ECO:0000259" key="5">
    <source>
        <dbReference type="PROSITE" id="PS50303"/>
    </source>
</evidence>
<dbReference type="PANTHER" id="PTHR13389:SF0">
    <property type="entry name" value="PUMILIO HOMOLOG 3"/>
    <property type="match status" value="1"/>
</dbReference>
<comment type="caution">
    <text evidence="6">The sequence shown here is derived from an EMBL/GenBank/DDBJ whole genome shotgun (WGS) entry which is preliminary data.</text>
</comment>
<dbReference type="InterPro" id="IPR001313">
    <property type="entry name" value="Pumilio_RNA-bd_rpt"/>
</dbReference>
<proteinExistence type="predicted"/>
<evidence type="ECO:0000256" key="4">
    <source>
        <dbReference type="SAM" id="MobiDB-lite"/>
    </source>
</evidence>
<dbReference type="GO" id="GO:0006417">
    <property type="term" value="P:regulation of translation"/>
    <property type="evidence" value="ECO:0007669"/>
    <property type="project" value="TreeGrafter"/>
</dbReference>
<dbReference type="GO" id="GO:0010629">
    <property type="term" value="P:negative regulation of gene expression"/>
    <property type="evidence" value="ECO:0007669"/>
    <property type="project" value="UniProtKB-ARBA"/>
</dbReference>
<dbReference type="SUPFAM" id="SSF48371">
    <property type="entry name" value="ARM repeat"/>
    <property type="match status" value="1"/>
</dbReference>
<protein>
    <recommendedName>
        <fullName evidence="5">PUM-HD domain-containing protein</fullName>
    </recommendedName>
</protein>
<name>A0A8H6BJM4_DEKBR</name>
<keyword evidence="2" id="KW-0694">RNA-binding</keyword>